<dbReference type="InterPro" id="IPR020372">
    <property type="entry name" value="Competence_ComGG"/>
</dbReference>
<proteinExistence type="predicted"/>
<evidence type="ECO:0000313" key="2">
    <source>
        <dbReference type="EMBL" id="OIJ11307.1"/>
    </source>
</evidence>
<dbReference type="Proteomes" id="UP000179524">
    <property type="component" value="Unassembled WGS sequence"/>
</dbReference>
<protein>
    <recommendedName>
        <fullName evidence="4">Competence protein ComG</fullName>
    </recommendedName>
</protein>
<dbReference type="EMBL" id="MLQR01000041">
    <property type="protein sequence ID" value="OIJ11307.1"/>
    <property type="molecule type" value="Genomic_DNA"/>
</dbReference>
<keyword evidence="1" id="KW-0472">Membrane</keyword>
<feature type="transmembrane region" description="Helical" evidence="1">
    <location>
        <begin position="7"/>
        <end position="26"/>
    </location>
</feature>
<reference evidence="2 3" key="1">
    <citation type="submission" date="2016-10" db="EMBL/GenBank/DDBJ databases">
        <title>Draft genome sequences of four alkaliphilic bacteria belonging to the Anaerobacillus genus.</title>
        <authorList>
            <person name="Bassil N.M."/>
            <person name="Lloyd J.R."/>
        </authorList>
    </citation>
    <scope>NUCLEOTIDE SEQUENCE [LARGE SCALE GENOMIC DNA]</scope>
    <source>
        <strain evidence="2 3">DSM 18345</strain>
    </source>
</reference>
<evidence type="ECO:0000313" key="3">
    <source>
        <dbReference type="Proteomes" id="UP000179524"/>
    </source>
</evidence>
<keyword evidence="1" id="KW-1133">Transmembrane helix</keyword>
<accession>A0A1S2LHX7</accession>
<evidence type="ECO:0000256" key="1">
    <source>
        <dbReference type="SAM" id="Phobius"/>
    </source>
</evidence>
<sequence>MLKNEKGFIMPVTLIIILIVCSFVTFQMNQYVIEKNYFFEASEMYTAERLLQMAIVDVEQHLVNQHENHLSGKFHYENGEVIFVINKELDDVFSITLTSKTLNQRSRKIMYYYYSGLGTVLPWLKEK</sequence>
<dbReference type="Pfam" id="PF14173">
    <property type="entry name" value="ComGG"/>
    <property type="match status" value="1"/>
</dbReference>
<dbReference type="RefSeq" id="WP_071310620.1">
    <property type="nucleotide sequence ID" value="NZ_MLQR01000041.1"/>
</dbReference>
<comment type="caution">
    <text evidence="2">The sequence shown here is derived from an EMBL/GenBank/DDBJ whole genome shotgun (WGS) entry which is preliminary data.</text>
</comment>
<name>A0A1S2LHX7_9BACI</name>
<keyword evidence="1" id="KW-0812">Transmembrane</keyword>
<dbReference type="AlphaFoldDB" id="A0A1S2LHX7"/>
<organism evidence="2 3">
    <name type="scientific">Anaerobacillus alkalilacustris</name>
    <dbReference type="NCBI Taxonomy" id="393763"/>
    <lineage>
        <taxon>Bacteria</taxon>
        <taxon>Bacillati</taxon>
        <taxon>Bacillota</taxon>
        <taxon>Bacilli</taxon>
        <taxon>Bacillales</taxon>
        <taxon>Bacillaceae</taxon>
        <taxon>Anaerobacillus</taxon>
    </lineage>
</organism>
<gene>
    <name evidence="2" type="ORF">BKP37_15975</name>
</gene>
<keyword evidence="3" id="KW-1185">Reference proteome</keyword>
<evidence type="ECO:0008006" key="4">
    <source>
        <dbReference type="Google" id="ProtNLM"/>
    </source>
</evidence>
<dbReference type="OrthoDB" id="2969153at2"/>